<dbReference type="AlphaFoldDB" id="A0A1T4UHT1"/>
<evidence type="ECO:0000256" key="2">
    <source>
        <dbReference type="ARBA" id="ARBA00022448"/>
    </source>
</evidence>
<dbReference type="GO" id="GO:0015768">
    <property type="term" value="P:maltose transport"/>
    <property type="evidence" value="ECO:0007669"/>
    <property type="project" value="TreeGrafter"/>
</dbReference>
<accession>A0A1T4UHT1</accession>
<evidence type="ECO:0000256" key="3">
    <source>
        <dbReference type="ARBA" id="ARBA00022729"/>
    </source>
</evidence>
<name>A0A1T4UHT1_9GAMM</name>
<dbReference type="PANTHER" id="PTHR30061:SF50">
    <property type="entry name" value="MALTOSE_MALTODEXTRIN-BINDING PERIPLASMIC PROTEIN"/>
    <property type="match status" value="1"/>
</dbReference>
<evidence type="ECO:0000256" key="4">
    <source>
        <dbReference type="SAM" id="SignalP"/>
    </source>
</evidence>
<keyword evidence="2" id="KW-0813">Transport</keyword>
<sequence length="440" mass="48912">MMLRETKPQITFNVTNGEIMKFSTVLSCAFASAFTLSSQAMAATTELNMYYPIAVGGALTKVVDEIVGDFEAQNPDIKVNAIYSGNYDDTRVRALSALNSGEPAQLAVMFSINVYDLIEQDLISPFDDQLKGEADQAWLNDFYPALMENGQAEGKTWGIPFQRSTIVAYYNKDMFRAAGLDPEKPPKTWDELVEVSKKLTNDDTYGIMIPSTGYPYWMFQALAIQNGKKLMSDDGLTTYFNDKDVVDTLKFWKSLSEEHGVMPKGTVEWGTLRQAFLEGNTAMMWHSTGNLTAVKNAAKFDFGVAMLPGNVRLGSPTGGGNFYLFKDTSDEEKAASMKLIKFMTSPEQTAKWSKATGYMGVSKGAYETETLQEYTESFPPALVARNQLEHAVAEFSTYETARVREGLNNAIQFALTDQKTPEVALEEAQTSAKRLLRDYQ</sequence>
<dbReference type="GO" id="GO:0055052">
    <property type="term" value="C:ATP-binding cassette (ABC) transporter complex, substrate-binding subunit-containing"/>
    <property type="evidence" value="ECO:0007669"/>
    <property type="project" value="TreeGrafter"/>
</dbReference>
<protein>
    <submittedName>
        <fullName evidence="5">sn-glycerol 3-phosphate transport system substrate-binding protein</fullName>
    </submittedName>
</protein>
<reference evidence="6" key="1">
    <citation type="submission" date="2017-02" db="EMBL/GenBank/DDBJ databases">
        <authorList>
            <person name="Varghese N."/>
            <person name="Submissions S."/>
        </authorList>
    </citation>
    <scope>NUCLEOTIDE SEQUENCE [LARGE SCALE GENOMIC DNA]</scope>
    <source>
        <strain evidence="6">DSM 22720</strain>
    </source>
</reference>
<dbReference type="Proteomes" id="UP000190162">
    <property type="component" value="Unassembled WGS sequence"/>
</dbReference>
<dbReference type="Gene3D" id="3.40.190.10">
    <property type="entry name" value="Periplasmic binding protein-like II"/>
    <property type="match status" value="2"/>
</dbReference>
<feature type="signal peptide" evidence="4">
    <location>
        <begin position="1"/>
        <end position="42"/>
    </location>
</feature>
<dbReference type="GO" id="GO:0042956">
    <property type="term" value="P:maltodextrin transmembrane transport"/>
    <property type="evidence" value="ECO:0007669"/>
    <property type="project" value="TreeGrafter"/>
</dbReference>
<feature type="chain" id="PRO_5012233637" evidence="4">
    <location>
        <begin position="43"/>
        <end position="440"/>
    </location>
</feature>
<dbReference type="PANTHER" id="PTHR30061">
    <property type="entry name" value="MALTOSE-BINDING PERIPLASMIC PROTEIN"/>
    <property type="match status" value="1"/>
</dbReference>
<evidence type="ECO:0000313" key="5">
    <source>
        <dbReference type="EMBL" id="SKA52254.1"/>
    </source>
</evidence>
<evidence type="ECO:0000256" key="1">
    <source>
        <dbReference type="ARBA" id="ARBA00008520"/>
    </source>
</evidence>
<proteinExistence type="inferred from homology"/>
<dbReference type="EMBL" id="FUXU01000017">
    <property type="protein sequence ID" value="SKA52254.1"/>
    <property type="molecule type" value="Genomic_DNA"/>
</dbReference>
<gene>
    <name evidence="5" type="ORF">SAMN02745132_01777</name>
</gene>
<dbReference type="InterPro" id="IPR006059">
    <property type="entry name" value="SBP"/>
</dbReference>
<dbReference type="GO" id="GO:1901982">
    <property type="term" value="F:maltose binding"/>
    <property type="evidence" value="ECO:0007669"/>
    <property type="project" value="TreeGrafter"/>
</dbReference>
<comment type="similarity">
    <text evidence="1">Belongs to the bacterial solute-binding protein 1 family.</text>
</comment>
<dbReference type="Pfam" id="PF13416">
    <property type="entry name" value="SBP_bac_8"/>
    <property type="match status" value="1"/>
</dbReference>
<organism evidence="5 6">
    <name type="scientific">Enterovibrio nigricans DSM 22720</name>
    <dbReference type="NCBI Taxonomy" id="1121868"/>
    <lineage>
        <taxon>Bacteria</taxon>
        <taxon>Pseudomonadati</taxon>
        <taxon>Pseudomonadota</taxon>
        <taxon>Gammaproteobacteria</taxon>
        <taxon>Vibrionales</taxon>
        <taxon>Vibrionaceae</taxon>
        <taxon>Enterovibrio</taxon>
    </lineage>
</organism>
<keyword evidence="3 4" id="KW-0732">Signal</keyword>
<keyword evidence="6" id="KW-1185">Reference proteome</keyword>
<dbReference type="CDD" id="cd14748">
    <property type="entry name" value="PBP2_UgpB"/>
    <property type="match status" value="1"/>
</dbReference>
<evidence type="ECO:0000313" key="6">
    <source>
        <dbReference type="Proteomes" id="UP000190162"/>
    </source>
</evidence>
<dbReference type="SUPFAM" id="SSF53850">
    <property type="entry name" value="Periplasmic binding protein-like II"/>
    <property type="match status" value="1"/>
</dbReference>